<reference evidence="1" key="2">
    <citation type="journal article" date="2015" name="Fish Shellfish Immunol.">
        <title>Early steps in the European eel (Anguilla anguilla)-Vibrio vulnificus interaction in the gills: Role of the RtxA13 toxin.</title>
        <authorList>
            <person name="Callol A."/>
            <person name="Pajuelo D."/>
            <person name="Ebbesson L."/>
            <person name="Teles M."/>
            <person name="MacKenzie S."/>
            <person name="Amaro C."/>
        </authorList>
    </citation>
    <scope>NUCLEOTIDE SEQUENCE</scope>
</reference>
<dbReference type="EMBL" id="GBXM01068587">
    <property type="protein sequence ID" value="JAH39990.1"/>
    <property type="molecule type" value="Transcribed_RNA"/>
</dbReference>
<reference evidence="1" key="1">
    <citation type="submission" date="2014-11" db="EMBL/GenBank/DDBJ databases">
        <authorList>
            <person name="Amaro Gonzalez C."/>
        </authorList>
    </citation>
    <scope>NUCLEOTIDE SEQUENCE</scope>
</reference>
<name>A0A0E9SH46_ANGAN</name>
<protein>
    <submittedName>
        <fullName evidence="1">Uncharacterized protein</fullName>
    </submittedName>
</protein>
<organism evidence="1">
    <name type="scientific">Anguilla anguilla</name>
    <name type="common">European freshwater eel</name>
    <name type="synonym">Muraena anguilla</name>
    <dbReference type="NCBI Taxonomy" id="7936"/>
    <lineage>
        <taxon>Eukaryota</taxon>
        <taxon>Metazoa</taxon>
        <taxon>Chordata</taxon>
        <taxon>Craniata</taxon>
        <taxon>Vertebrata</taxon>
        <taxon>Euteleostomi</taxon>
        <taxon>Actinopterygii</taxon>
        <taxon>Neopterygii</taxon>
        <taxon>Teleostei</taxon>
        <taxon>Anguilliformes</taxon>
        <taxon>Anguillidae</taxon>
        <taxon>Anguilla</taxon>
    </lineage>
</organism>
<proteinExistence type="predicted"/>
<accession>A0A0E9SH46</accession>
<evidence type="ECO:0000313" key="1">
    <source>
        <dbReference type="EMBL" id="JAH39990.1"/>
    </source>
</evidence>
<sequence length="37" mass="4299">METQLLLIAVNGKSHDIRIHKTYEATFINQLTNFLKP</sequence>
<dbReference type="AlphaFoldDB" id="A0A0E9SH46"/>